<sequence length="516" mass="57485">MAAHEATYLNVLQAGKETTKVEFKRMIQPEGDGLAEVIKDFCAIANAEPQDDEDDRTGLLFLGVEDDGTVSGLPADFDHDAFERRLTQRLEHRVAPPLRFTVTPPITDPLTQCTFAVVRLHAPTLHPHIVMRECGPVRAGGWYTRRGALTVLAGPEELATLQRRVIAREVQPLRYTLDRLSAELDLLRQQAVQHAAPGPLAPTVNSGELSDVALAEVIRQQFAPKEESIITRLRQQGRDLADQIIHLHDTHFGMPSGVTGDQLKVGIAALEAAARPMAETIFEVSAFVDDERVIRTVAEILEDVVERTVVDRIAIDGELAALLWYPITLCAYAACEAAVIHGRYTHLIPMFTGAYDQERFTLLRVVRVLSRAEQWYTRVTGSRECAPLARRAVQTTIGAGGWFTARAGRNSEWVGHFAEIVLSLVWMQINSTFEGLSAEQRAKALPLPSGVFYRRQAARHIEGLLKRQAPALQAAWPDLKDWLRVFDANAKRYSGEDGCFFEYHPHLTEVLDEPLT</sequence>
<dbReference type="Proteomes" id="UP001597475">
    <property type="component" value="Unassembled WGS sequence"/>
</dbReference>
<gene>
    <name evidence="2" type="ORF">ACFSR9_06955</name>
</gene>
<dbReference type="Gene3D" id="3.30.950.30">
    <property type="entry name" value="Schlafen, AAA domain"/>
    <property type="match status" value="1"/>
</dbReference>
<proteinExistence type="predicted"/>
<dbReference type="Pfam" id="PF04326">
    <property type="entry name" value="SLFN_AlbA_2"/>
    <property type="match status" value="1"/>
</dbReference>
<dbReference type="EMBL" id="JBHUMK010000029">
    <property type="protein sequence ID" value="MFD2609177.1"/>
    <property type="molecule type" value="Genomic_DNA"/>
</dbReference>
<evidence type="ECO:0000259" key="1">
    <source>
        <dbReference type="Pfam" id="PF04326"/>
    </source>
</evidence>
<accession>A0ABW5P523</accession>
<organism evidence="2 3">
    <name type="scientific">Deinococcus taklimakanensis</name>
    <dbReference type="NCBI Taxonomy" id="536443"/>
    <lineage>
        <taxon>Bacteria</taxon>
        <taxon>Thermotogati</taxon>
        <taxon>Deinococcota</taxon>
        <taxon>Deinococci</taxon>
        <taxon>Deinococcales</taxon>
        <taxon>Deinococcaceae</taxon>
        <taxon>Deinococcus</taxon>
    </lineage>
</organism>
<comment type="caution">
    <text evidence="2">The sequence shown here is derived from an EMBL/GenBank/DDBJ whole genome shotgun (WGS) entry which is preliminary data.</text>
</comment>
<reference evidence="3" key="1">
    <citation type="journal article" date="2019" name="Int. J. Syst. Evol. Microbiol.">
        <title>The Global Catalogue of Microorganisms (GCM) 10K type strain sequencing project: providing services to taxonomists for standard genome sequencing and annotation.</title>
        <authorList>
            <consortium name="The Broad Institute Genomics Platform"/>
            <consortium name="The Broad Institute Genome Sequencing Center for Infectious Disease"/>
            <person name="Wu L."/>
            <person name="Ma J."/>
        </authorList>
    </citation>
    <scope>NUCLEOTIDE SEQUENCE [LARGE SCALE GENOMIC DNA]</scope>
    <source>
        <strain evidence="3">KCTC 33842</strain>
    </source>
</reference>
<dbReference type="InterPro" id="IPR007421">
    <property type="entry name" value="Schlafen_AlbA_2_dom"/>
</dbReference>
<protein>
    <submittedName>
        <fullName evidence="2">RNA-binding domain-containing protein</fullName>
    </submittedName>
</protein>
<keyword evidence="3" id="KW-1185">Reference proteome</keyword>
<name>A0ABW5P523_9DEIO</name>
<evidence type="ECO:0000313" key="2">
    <source>
        <dbReference type="EMBL" id="MFD2609177.1"/>
    </source>
</evidence>
<dbReference type="InterPro" id="IPR038461">
    <property type="entry name" value="Schlafen_AlbA_2_dom_sf"/>
</dbReference>
<dbReference type="RefSeq" id="WP_386844337.1">
    <property type="nucleotide sequence ID" value="NZ_JBHUMK010000029.1"/>
</dbReference>
<evidence type="ECO:0000313" key="3">
    <source>
        <dbReference type="Proteomes" id="UP001597475"/>
    </source>
</evidence>
<feature type="domain" description="Schlafen AlbA-2" evidence="1">
    <location>
        <begin position="17"/>
        <end position="149"/>
    </location>
</feature>